<dbReference type="Proteomes" id="UP000503505">
    <property type="component" value="Chromosome"/>
</dbReference>
<dbReference type="RefSeq" id="WP_163171461.1">
    <property type="nucleotide sequence ID" value="NZ_CP044463.1"/>
</dbReference>
<name>A0AAE6WWM5_9GAMM</name>
<sequence length="218" mass="23870">MTNINRPVSEINPTTQTDLVEDNNAIKHEEVVKMDPSIAQGTDPNLTPADTTRTLDPDEKEAEAGDQALATGAGSVGGAAIGATLGMVGGPGGSLIGGVVGGVLGGIAGKDISTPDHPDHGIENSSLLGDHDKYWREEYQSRPYYSESRNVHGDLDYDRDYRGAYQLGYENREHYNGKEFNEAEPDLRSKWEQFKGESRLTWEQAKYAVKDAWDRTTR</sequence>
<dbReference type="AlphaFoldDB" id="A0AAE6WWM5"/>
<feature type="region of interest" description="Disordered" evidence="1">
    <location>
        <begin position="1"/>
        <end position="73"/>
    </location>
</feature>
<reference evidence="2 3" key="1">
    <citation type="submission" date="2019-09" db="EMBL/GenBank/DDBJ databases">
        <title>Non-baumannii Acinetobacter spp. carrying blaNDM-1 isolated in China.</title>
        <authorList>
            <person name="Cui C."/>
            <person name="Chen C."/>
            <person name="Sun J."/>
            <person name="Liu Y."/>
        </authorList>
    </citation>
    <scope>NUCLEOTIDE SEQUENCE [LARGE SCALE GENOMIC DNA]</scope>
    <source>
        <strain evidence="2 3">HZE23-1</strain>
    </source>
</reference>
<evidence type="ECO:0000313" key="2">
    <source>
        <dbReference type="EMBL" id="QIC67472.1"/>
    </source>
</evidence>
<evidence type="ECO:0000313" key="3">
    <source>
        <dbReference type="Proteomes" id="UP000503505"/>
    </source>
</evidence>
<feature type="compositionally biased region" description="Polar residues" evidence="1">
    <location>
        <begin position="1"/>
        <end position="18"/>
    </location>
</feature>
<feature type="compositionally biased region" description="Polar residues" evidence="1">
    <location>
        <begin position="39"/>
        <end position="54"/>
    </location>
</feature>
<proteinExistence type="predicted"/>
<evidence type="ECO:0000256" key="1">
    <source>
        <dbReference type="SAM" id="MobiDB-lite"/>
    </source>
</evidence>
<gene>
    <name evidence="2" type="ORF">FSC10_08815</name>
</gene>
<protein>
    <recommendedName>
        <fullName evidence="4">Glycine zipper domain-containing protein</fullName>
    </recommendedName>
</protein>
<dbReference type="EMBL" id="CP044463">
    <property type="protein sequence ID" value="QIC67472.1"/>
    <property type="molecule type" value="Genomic_DNA"/>
</dbReference>
<feature type="compositionally biased region" description="Basic and acidic residues" evidence="1">
    <location>
        <begin position="24"/>
        <end position="33"/>
    </location>
</feature>
<evidence type="ECO:0008006" key="4">
    <source>
        <dbReference type="Google" id="ProtNLM"/>
    </source>
</evidence>
<accession>A0AAE6WWM5</accession>
<organism evidence="2 3">
    <name type="scientific">Acinetobacter schindleri</name>
    <dbReference type="NCBI Taxonomy" id="108981"/>
    <lineage>
        <taxon>Bacteria</taxon>
        <taxon>Pseudomonadati</taxon>
        <taxon>Pseudomonadota</taxon>
        <taxon>Gammaproteobacteria</taxon>
        <taxon>Moraxellales</taxon>
        <taxon>Moraxellaceae</taxon>
        <taxon>Acinetobacter</taxon>
    </lineage>
</organism>